<dbReference type="GO" id="GO:0006887">
    <property type="term" value="P:exocytosis"/>
    <property type="evidence" value="ECO:0007669"/>
    <property type="project" value="UniProtKB-KW"/>
</dbReference>
<keyword evidence="7" id="KW-0800">Toxin</keyword>
<feature type="repeat" description="ANK" evidence="11">
    <location>
        <begin position="517"/>
        <end position="549"/>
    </location>
</feature>
<dbReference type="PRINTS" id="PR00139">
    <property type="entry name" value="ASNGLNASE"/>
</dbReference>
<dbReference type="InterPro" id="IPR027473">
    <property type="entry name" value="L-asparaginase_C"/>
</dbReference>
<keyword evidence="7" id="KW-0528">Neurotoxin</keyword>
<dbReference type="InterPro" id="IPR040919">
    <property type="entry name" value="Asparaginase_C"/>
</dbReference>
<dbReference type="InterPro" id="IPR037152">
    <property type="entry name" value="L-asparaginase_N_sf"/>
</dbReference>
<dbReference type="InterPro" id="IPR027474">
    <property type="entry name" value="L-asparaginase_N"/>
</dbReference>
<dbReference type="GO" id="GO:0009066">
    <property type="term" value="P:aspartate family amino acid metabolic process"/>
    <property type="evidence" value="ECO:0007669"/>
    <property type="project" value="UniProtKB-ARBA"/>
</dbReference>
<feature type="domain" description="Asparaginase/glutaminase C-terminal" evidence="14">
    <location>
        <begin position="323"/>
        <end position="437"/>
    </location>
</feature>
<dbReference type="InterPro" id="IPR036770">
    <property type="entry name" value="Ankyrin_rpt-contain_sf"/>
</dbReference>
<dbReference type="EC" id="3.5.1.1" evidence="2"/>
<feature type="repeat" description="ANK" evidence="11">
    <location>
        <begin position="550"/>
        <end position="582"/>
    </location>
</feature>
<dbReference type="EMBL" id="CAJPVJ010003757">
    <property type="protein sequence ID" value="CAG2167918.1"/>
    <property type="molecule type" value="Genomic_DNA"/>
</dbReference>
<keyword evidence="9" id="KW-1053">Target membrane</keyword>
<dbReference type="SMART" id="SM00248">
    <property type="entry name" value="ANK"/>
    <property type="match status" value="4"/>
</dbReference>
<keyword evidence="5" id="KW-0677">Repeat</keyword>
<dbReference type="Proteomes" id="UP000728032">
    <property type="component" value="Unassembled WGS sequence"/>
</dbReference>
<evidence type="ECO:0000256" key="5">
    <source>
        <dbReference type="ARBA" id="ARBA00022737"/>
    </source>
</evidence>
<evidence type="ECO:0000313" key="15">
    <source>
        <dbReference type="EMBL" id="CAD7649677.1"/>
    </source>
</evidence>
<dbReference type="SUPFAM" id="SSF53774">
    <property type="entry name" value="Glutaminase/Asparaginase"/>
    <property type="match status" value="1"/>
</dbReference>
<feature type="active site" evidence="12">
    <location>
        <position position="202"/>
    </location>
</feature>
<evidence type="ECO:0000256" key="8">
    <source>
        <dbReference type="ARBA" id="ARBA00023043"/>
    </source>
</evidence>
<dbReference type="InterPro" id="IPR002110">
    <property type="entry name" value="Ankyrin_rpt"/>
</dbReference>
<dbReference type="InterPro" id="IPR041725">
    <property type="entry name" value="L-asparaginase_I"/>
</dbReference>
<dbReference type="PRINTS" id="PR01415">
    <property type="entry name" value="ANKYRIN"/>
</dbReference>
<organism evidence="15">
    <name type="scientific">Oppiella nova</name>
    <dbReference type="NCBI Taxonomy" id="334625"/>
    <lineage>
        <taxon>Eukaryota</taxon>
        <taxon>Metazoa</taxon>
        <taxon>Ecdysozoa</taxon>
        <taxon>Arthropoda</taxon>
        <taxon>Chelicerata</taxon>
        <taxon>Arachnida</taxon>
        <taxon>Acari</taxon>
        <taxon>Acariformes</taxon>
        <taxon>Sarcoptiformes</taxon>
        <taxon>Oribatida</taxon>
        <taxon>Brachypylina</taxon>
        <taxon>Oppioidea</taxon>
        <taxon>Oppiidae</taxon>
        <taxon>Oppiella</taxon>
    </lineage>
</organism>
<evidence type="ECO:0000256" key="4">
    <source>
        <dbReference type="ARBA" id="ARBA00022537"/>
    </source>
</evidence>
<keyword evidence="16" id="KW-1185">Reference proteome</keyword>
<dbReference type="Gene3D" id="1.25.40.20">
    <property type="entry name" value="Ankyrin repeat-containing domain"/>
    <property type="match status" value="2"/>
</dbReference>
<sequence length="677" mass="74820">MTTETYPEVEYELSSDSDPDVVVGDLPNPTGRRHRINSIIDPSFEPKILRKNKSITRAESTGSLANESKILRKNKSITRAESTGSLANESKVLVLFSGGTIGMMKNARGAYEPKAGALVPALKKYPQLHDPEYVVKHLGMPADKSPLVLPDTGESSRVVYTIYEYEPLLDSSNFTVDDWINIALDIQQSYHHFNGFVILHGTDTMAYTASALSYMLENLGKTVVITGSQIPLFEPRSDGRENFLNSLIIAGNYCIPEVTILFNNKLMRGNRTSKVSASHLDAFNSPNMPPLATIGININVDWNNVFRWPTIAKFCVHSVLSRNVGLLRLFPSISVETVRAFLMPPIEGVVLQTYGAGNAPSNRKDILEEFRKASDRGVIIVNITQCANGQVMASYETGNALVDAGVISGSDMTPEACLTKLSYVLSKQEWDLKHKRKIIETNLCGEMSSYLDTKYEDIELIRGIAQSLRVSTSQEMSALRNALYPAIVCAIAAKGDVNELIRLRDSSAVDFSSADYELRTPLHTAVSNGHKEVVEYLLSEGASVHAKDRNFETPLQIAIHHDLKEIIEMLLQAGAHLDVSPVRAANMATKAAAKGNVKRLETLCLMGVNLNAVDSFGRTPLHVAIEMNRPNVVRFLVNQSVNQLKTDIYDRNALQLAQHFHNQEIIDILNNSAKHKE</sequence>
<keyword evidence="9" id="KW-0472">Membrane</keyword>
<dbReference type="PROSITE" id="PS00917">
    <property type="entry name" value="ASN_GLN_ASE_2"/>
    <property type="match status" value="1"/>
</dbReference>
<dbReference type="PANTHER" id="PTHR11707">
    <property type="entry name" value="L-ASPARAGINASE"/>
    <property type="match status" value="1"/>
</dbReference>
<dbReference type="Pfam" id="PF12796">
    <property type="entry name" value="Ank_2"/>
    <property type="match status" value="2"/>
</dbReference>
<dbReference type="InterPro" id="IPR027475">
    <property type="entry name" value="Asparaginase/glutaminase_AS2"/>
</dbReference>
<evidence type="ECO:0000256" key="9">
    <source>
        <dbReference type="ARBA" id="ARBA00023298"/>
    </source>
</evidence>
<dbReference type="SMART" id="SM00870">
    <property type="entry name" value="Asparaginase"/>
    <property type="match status" value="1"/>
</dbReference>
<evidence type="ECO:0000256" key="7">
    <source>
        <dbReference type="ARBA" id="ARBA00023028"/>
    </source>
</evidence>
<evidence type="ECO:0000256" key="3">
    <source>
        <dbReference type="ARBA" id="ARBA00022483"/>
    </source>
</evidence>
<dbReference type="NCBIfam" id="TIGR00519">
    <property type="entry name" value="asnASE_I"/>
    <property type="match status" value="1"/>
</dbReference>
<comment type="similarity">
    <text evidence="10">In the N-terminal section; belongs to the asparaginase 1 family.</text>
</comment>
<feature type="domain" description="L-asparaginase N-terminal" evidence="13">
    <location>
        <begin position="91"/>
        <end position="304"/>
    </location>
</feature>
<evidence type="ECO:0000259" key="14">
    <source>
        <dbReference type="Pfam" id="PF17763"/>
    </source>
</evidence>
<dbReference type="InterPro" id="IPR006033">
    <property type="entry name" value="AsnA_fam"/>
</dbReference>
<dbReference type="InterPro" id="IPR006034">
    <property type="entry name" value="Asparaginase/glutaminase-like"/>
</dbReference>
<dbReference type="PIRSF" id="PIRSF500176">
    <property type="entry name" value="L_ASNase"/>
    <property type="match status" value="1"/>
</dbReference>
<feature type="repeat" description="ANK" evidence="11">
    <location>
        <begin position="616"/>
        <end position="648"/>
    </location>
</feature>
<dbReference type="CDD" id="cd08963">
    <property type="entry name" value="L-asparaginase_I"/>
    <property type="match status" value="1"/>
</dbReference>
<dbReference type="PROSITE" id="PS50297">
    <property type="entry name" value="ANK_REP_REGION"/>
    <property type="match status" value="3"/>
</dbReference>
<dbReference type="GO" id="GO:0044218">
    <property type="term" value="C:other organism cell membrane"/>
    <property type="evidence" value="ECO:0007669"/>
    <property type="project" value="UniProtKB-KW"/>
</dbReference>
<accession>A0A7R9QMF0</accession>
<dbReference type="GO" id="GO:0004067">
    <property type="term" value="F:asparaginase activity"/>
    <property type="evidence" value="ECO:0007669"/>
    <property type="project" value="UniProtKB-UniRule"/>
</dbReference>
<reference evidence="15" key="1">
    <citation type="submission" date="2020-11" db="EMBL/GenBank/DDBJ databases">
        <authorList>
            <person name="Tran Van P."/>
        </authorList>
    </citation>
    <scope>NUCLEOTIDE SEQUENCE</scope>
</reference>
<evidence type="ECO:0000256" key="1">
    <source>
        <dbReference type="ARBA" id="ARBA00004175"/>
    </source>
</evidence>
<dbReference type="PANTHER" id="PTHR11707:SF28">
    <property type="entry name" value="60 KDA LYSOPHOSPHOLIPASE"/>
    <property type="match status" value="1"/>
</dbReference>
<keyword evidence="6" id="KW-0378">Hydrolase</keyword>
<keyword evidence="7" id="KW-0638">Presynaptic neurotoxin</keyword>
<evidence type="ECO:0000256" key="12">
    <source>
        <dbReference type="PROSITE-ProRule" id="PRU10100"/>
    </source>
</evidence>
<dbReference type="GO" id="GO:0044231">
    <property type="term" value="C:host cell presynaptic membrane"/>
    <property type="evidence" value="ECO:0007669"/>
    <property type="project" value="UniProtKB-KW"/>
</dbReference>
<dbReference type="Gene3D" id="3.40.50.40">
    <property type="match status" value="1"/>
</dbReference>
<evidence type="ECO:0000256" key="2">
    <source>
        <dbReference type="ARBA" id="ARBA00012920"/>
    </source>
</evidence>
<keyword evidence="4" id="KW-1052">Target cell membrane</keyword>
<dbReference type="FunFam" id="3.40.50.40:FF:000001">
    <property type="entry name" value="L-asparaginase 1"/>
    <property type="match status" value="1"/>
</dbReference>
<evidence type="ECO:0000313" key="16">
    <source>
        <dbReference type="Proteomes" id="UP000728032"/>
    </source>
</evidence>
<keyword evidence="3" id="KW-0268">Exocytosis</keyword>
<comment type="subcellular location">
    <subcellularLocation>
        <location evidence="1">Target cell membrane</location>
    </subcellularLocation>
</comment>
<dbReference type="InterPro" id="IPR036152">
    <property type="entry name" value="Asp/glu_Ase-like_sf"/>
</dbReference>
<evidence type="ECO:0000256" key="10">
    <source>
        <dbReference type="ARBA" id="ARBA00061199"/>
    </source>
</evidence>
<protein>
    <recommendedName>
        <fullName evidence="2">asparaginase</fullName>
        <ecNumber evidence="2">3.5.1.1</ecNumber>
    </recommendedName>
</protein>
<evidence type="ECO:0000256" key="6">
    <source>
        <dbReference type="ARBA" id="ARBA00022801"/>
    </source>
</evidence>
<dbReference type="PROSITE" id="PS51732">
    <property type="entry name" value="ASN_GLN_ASE_3"/>
    <property type="match status" value="1"/>
</dbReference>
<dbReference type="Gene3D" id="3.40.50.1170">
    <property type="entry name" value="L-asparaginase, N-terminal domain"/>
    <property type="match status" value="1"/>
</dbReference>
<dbReference type="SFLD" id="SFLDS00057">
    <property type="entry name" value="Glutaminase/Asparaginase"/>
    <property type="match status" value="1"/>
</dbReference>
<dbReference type="Pfam" id="PF00710">
    <property type="entry name" value="Asparaginase"/>
    <property type="match status" value="1"/>
</dbReference>
<evidence type="ECO:0000256" key="11">
    <source>
        <dbReference type="PROSITE-ProRule" id="PRU00023"/>
    </source>
</evidence>
<dbReference type="Pfam" id="PF17763">
    <property type="entry name" value="Asparaginase_C"/>
    <property type="match status" value="1"/>
</dbReference>
<dbReference type="PIRSF" id="PIRSF001220">
    <property type="entry name" value="L-ASNase_gatD"/>
    <property type="match status" value="1"/>
</dbReference>
<dbReference type="OrthoDB" id="542841at2759"/>
<dbReference type="AlphaFoldDB" id="A0A7R9QMF0"/>
<dbReference type="FunFam" id="3.40.50.1170:FF:000003">
    <property type="entry name" value="60 kDa lysophospholipase"/>
    <property type="match status" value="1"/>
</dbReference>
<proteinExistence type="inferred from homology"/>
<gene>
    <name evidence="15" type="ORF">ONB1V03_LOCUS7412</name>
</gene>
<evidence type="ECO:0000259" key="13">
    <source>
        <dbReference type="Pfam" id="PF00710"/>
    </source>
</evidence>
<dbReference type="EMBL" id="OC918582">
    <property type="protein sequence ID" value="CAD7649677.1"/>
    <property type="molecule type" value="Genomic_DNA"/>
</dbReference>
<dbReference type="SUPFAM" id="SSF48403">
    <property type="entry name" value="Ankyrin repeat"/>
    <property type="match status" value="1"/>
</dbReference>
<name>A0A7R9QMF0_9ACAR</name>
<dbReference type="PROSITE" id="PS50088">
    <property type="entry name" value="ANK_REPEAT"/>
    <property type="match status" value="3"/>
</dbReference>
<keyword evidence="8 11" id="KW-0040">ANK repeat</keyword>